<dbReference type="RefSeq" id="WP_092499100.1">
    <property type="nucleotide sequence ID" value="NZ_FNFV01000002.1"/>
</dbReference>
<dbReference type="InterPro" id="IPR002716">
    <property type="entry name" value="PIN_dom"/>
</dbReference>
<proteinExistence type="predicted"/>
<dbReference type="EMBL" id="FNFV01000002">
    <property type="protein sequence ID" value="SDK34219.1"/>
    <property type="molecule type" value="Genomic_DNA"/>
</dbReference>
<dbReference type="NCBIfam" id="NF046100">
    <property type="entry name" value="RSP_2648_fam_PIN"/>
    <property type="match status" value="1"/>
</dbReference>
<dbReference type="STRING" id="990712.SAMN05216257_102394"/>
<dbReference type="InterPro" id="IPR029060">
    <property type="entry name" value="PIN-like_dom_sf"/>
</dbReference>
<evidence type="ECO:0000313" key="3">
    <source>
        <dbReference type="Proteomes" id="UP000199328"/>
    </source>
</evidence>
<feature type="domain" description="PIN" evidence="1">
    <location>
        <begin position="2"/>
        <end position="109"/>
    </location>
</feature>
<dbReference type="OrthoDB" id="211933at2"/>
<reference evidence="3" key="1">
    <citation type="submission" date="2016-10" db="EMBL/GenBank/DDBJ databases">
        <authorList>
            <person name="Varghese N."/>
            <person name="Submissions S."/>
        </authorList>
    </citation>
    <scope>NUCLEOTIDE SEQUENCE [LARGE SCALE GENOMIC DNA]</scope>
    <source>
        <strain evidence="3">CGMCC 1.10789</strain>
    </source>
</reference>
<organism evidence="2 3">
    <name type="scientific">Meinhardsimonia xiamenensis</name>
    <dbReference type="NCBI Taxonomy" id="990712"/>
    <lineage>
        <taxon>Bacteria</taxon>
        <taxon>Pseudomonadati</taxon>
        <taxon>Pseudomonadota</taxon>
        <taxon>Alphaproteobacteria</taxon>
        <taxon>Rhodobacterales</taxon>
        <taxon>Paracoccaceae</taxon>
        <taxon>Meinhardsimonia</taxon>
    </lineage>
</organism>
<keyword evidence="3" id="KW-1185">Reference proteome</keyword>
<dbReference type="SUPFAM" id="SSF88723">
    <property type="entry name" value="PIN domain-like"/>
    <property type="match status" value="1"/>
</dbReference>
<gene>
    <name evidence="2" type="ORF">SAMN05216257_102394</name>
</gene>
<dbReference type="Pfam" id="PF13470">
    <property type="entry name" value="PIN_3"/>
    <property type="match status" value="1"/>
</dbReference>
<protein>
    <submittedName>
        <fullName evidence="2">PIN domain-containing protein</fullName>
    </submittedName>
</protein>
<dbReference type="Proteomes" id="UP000199328">
    <property type="component" value="Unassembled WGS sequence"/>
</dbReference>
<accession>A0A1G9B3Y3</accession>
<evidence type="ECO:0000259" key="1">
    <source>
        <dbReference type="Pfam" id="PF13470"/>
    </source>
</evidence>
<dbReference type="AlphaFoldDB" id="A0A1G9B3Y3"/>
<evidence type="ECO:0000313" key="2">
    <source>
        <dbReference type="EMBL" id="SDK34219.1"/>
    </source>
</evidence>
<name>A0A1G9B3Y3_9RHOB</name>
<sequence>MRAVLDACVLVPLVPRLIFLSLAASGLIEPVWSQRLLEEWRRVAERRGAVDAAAAEADAVVMRMRWPEGEVPPRPDLEARYWLPDESDVHVLATAIAGRAQTIITFNTRDFPRAALAPHGLIALHPDAFLTERLAWDEEPLRQAAEDARETVTELMGAEMPMRAMLKAARLPRFARRLTSG</sequence>